<dbReference type="Proteomes" id="UP000697710">
    <property type="component" value="Unassembled WGS sequence"/>
</dbReference>
<dbReference type="AlphaFoldDB" id="A0A956RPA7"/>
<evidence type="ECO:0000259" key="1">
    <source>
        <dbReference type="Pfam" id="PF01636"/>
    </source>
</evidence>
<protein>
    <submittedName>
        <fullName evidence="2">Phosphotransferase</fullName>
    </submittedName>
</protein>
<dbReference type="EMBL" id="JAGQHR010000208">
    <property type="protein sequence ID" value="MCA9727660.1"/>
    <property type="molecule type" value="Genomic_DNA"/>
</dbReference>
<dbReference type="InterPro" id="IPR002575">
    <property type="entry name" value="Aminoglycoside_PTrfase"/>
</dbReference>
<reference evidence="2" key="2">
    <citation type="journal article" date="2021" name="Microbiome">
        <title>Successional dynamics and alternative stable states in a saline activated sludge microbial community over 9 years.</title>
        <authorList>
            <person name="Wang Y."/>
            <person name="Ye J."/>
            <person name="Ju F."/>
            <person name="Liu L."/>
            <person name="Boyd J.A."/>
            <person name="Deng Y."/>
            <person name="Parks D.H."/>
            <person name="Jiang X."/>
            <person name="Yin X."/>
            <person name="Woodcroft B.J."/>
            <person name="Tyson G.W."/>
            <person name="Hugenholtz P."/>
            <person name="Polz M.F."/>
            <person name="Zhang T."/>
        </authorList>
    </citation>
    <scope>NUCLEOTIDE SEQUENCE</scope>
    <source>
        <strain evidence="2">HKST-UBA01</strain>
    </source>
</reference>
<organism evidence="2 3">
    <name type="scientific">Eiseniibacteriota bacterium</name>
    <dbReference type="NCBI Taxonomy" id="2212470"/>
    <lineage>
        <taxon>Bacteria</taxon>
        <taxon>Candidatus Eiseniibacteriota</taxon>
    </lineage>
</organism>
<feature type="non-terminal residue" evidence="2">
    <location>
        <position position="205"/>
    </location>
</feature>
<dbReference type="Gene3D" id="3.30.200.20">
    <property type="entry name" value="Phosphorylase Kinase, domain 1"/>
    <property type="match status" value="1"/>
</dbReference>
<proteinExistence type="predicted"/>
<accession>A0A956RPA7</accession>
<name>A0A956RPA7_UNCEI</name>
<sequence length="205" mass="23182">MYQDEHPVPPELARALIASQFPQLAPIRLSLAGEGWDNLVYRVNDRWVFRFPRRRLAVECLRHELAVTPRLERRLPLPISAPRFFGKPTEPYPHPFAGYDWLNGVTADSLRLDDAARSALAGPLGHFLRALHDVTGEEARSWGAPGDLIGRMDLAMRAPRTKEHLRTLHERNVLPATAPWIDVIDRVLERHRDAGTLAASRDTAV</sequence>
<evidence type="ECO:0000313" key="3">
    <source>
        <dbReference type="Proteomes" id="UP000697710"/>
    </source>
</evidence>
<dbReference type="InterPro" id="IPR011009">
    <property type="entry name" value="Kinase-like_dom_sf"/>
</dbReference>
<reference evidence="2" key="1">
    <citation type="submission" date="2020-04" db="EMBL/GenBank/DDBJ databases">
        <authorList>
            <person name="Zhang T."/>
        </authorList>
    </citation>
    <scope>NUCLEOTIDE SEQUENCE</scope>
    <source>
        <strain evidence="2">HKST-UBA01</strain>
    </source>
</reference>
<gene>
    <name evidence="2" type="ORF">KC729_08250</name>
</gene>
<evidence type="ECO:0000313" key="2">
    <source>
        <dbReference type="EMBL" id="MCA9727660.1"/>
    </source>
</evidence>
<dbReference type="Pfam" id="PF01636">
    <property type="entry name" value="APH"/>
    <property type="match status" value="1"/>
</dbReference>
<feature type="domain" description="Aminoglycoside phosphotransferase" evidence="1">
    <location>
        <begin position="31"/>
        <end position="179"/>
    </location>
</feature>
<dbReference type="SUPFAM" id="SSF56112">
    <property type="entry name" value="Protein kinase-like (PK-like)"/>
    <property type="match status" value="1"/>
</dbReference>
<comment type="caution">
    <text evidence="2">The sequence shown here is derived from an EMBL/GenBank/DDBJ whole genome shotgun (WGS) entry which is preliminary data.</text>
</comment>